<dbReference type="SUPFAM" id="SSF53335">
    <property type="entry name" value="S-adenosyl-L-methionine-dependent methyltransferases"/>
    <property type="match status" value="1"/>
</dbReference>
<dbReference type="SUPFAM" id="SSF51045">
    <property type="entry name" value="WW domain"/>
    <property type="match status" value="1"/>
</dbReference>
<comment type="similarity">
    <text evidence="2">Belongs to the methyltransferase superfamily. Trimethylguanosine synthase family.</text>
</comment>
<evidence type="ECO:0000259" key="9">
    <source>
        <dbReference type="PROSITE" id="PS50020"/>
    </source>
</evidence>
<evidence type="ECO:0000256" key="6">
    <source>
        <dbReference type="ARBA" id="ARBA00049075"/>
    </source>
</evidence>
<dbReference type="PROSITE" id="PS01159">
    <property type="entry name" value="WW_DOMAIN_1"/>
    <property type="match status" value="1"/>
</dbReference>
<dbReference type="PANTHER" id="PTHR14741">
    <property type="entry name" value="S-ADENOSYLMETHIONINE-DEPENDENT METHYLTRANSFERASE RELATED"/>
    <property type="match status" value="1"/>
</dbReference>
<comment type="catalytic activity">
    <reaction evidence="5">
        <text>a 5'-end (N(2),N(7)-dimethyl 5'-triphosphoguanosine)-ribonucleoside in snRNA + S-adenosyl-L-methionine = a 5'-end (N(2),N(2),N(7)-trimethyl 5'-triphosphoguanosine)-ribonucleoside in snRNA + S-adenosyl-L-homocysteine + H(+)</text>
        <dbReference type="Rhea" id="RHEA:78479"/>
        <dbReference type="Rhea" id="RHEA-COMP:19087"/>
        <dbReference type="Rhea" id="RHEA-COMP:19089"/>
        <dbReference type="ChEBI" id="CHEBI:15378"/>
        <dbReference type="ChEBI" id="CHEBI:57856"/>
        <dbReference type="ChEBI" id="CHEBI:59789"/>
        <dbReference type="ChEBI" id="CHEBI:167623"/>
        <dbReference type="ChEBI" id="CHEBI:172880"/>
    </reaction>
    <physiologicalReaction direction="left-to-right" evidence="5">
        <dbReference type="Rhea" id="RHEA:78480"/>
    </physiologicalReaction>
</comment>
<evidence type="ECO:0000256" key="1">
    <source>
        <dbReference type="ARBA" id="ARBA00018517"/>
    </source>
</evidence>
<dbReference type="EMBL" id="CM017875">
    <property type="protein sequence ID" value="KAG1338144.1"/>
    <property type="molecule type" value="Genomic_DNA"/>
</dbReference>
<dbReference type="OrthoDB" id="194443at2759"/>
<feature type="domain" description="WW" evidence="9">
    <location>
        <begin position="258"/>
        <end position="286"/>
    </location>
</feature>
<dbReference type="InterPro" id="IPR001202">
    <property type="entry name" value="WW_dom"/>
</dbReference>
<comment type="caution">
    <text evidence="10">The sequence shown here is derived from an EMBL/GenBank/DDBJ whole genome shotgun (WGS) entry which is preliminary data.</text>
</comment>
<reference evidence="10" key="1">
    <citation type="journal article" date="2017" name="Gigascience">
        <title>The genome draft of coconut (Cocos nucifera).</title>
        <authorList>
            <person name="Xiao Y."/>
            <person name="Xu P."/>
            <person name="Fan H."/>
            <person name="Baudouin L."/>
            <person name="Xia W."/>
            <person name="Bocs S."/>
            <person name="Xu J."/>
            <person name="Li Q."/>
            <person name="Guo A."/>
            <person name="Zhou L."/>
            <person name="Li J."/>
            <person name="Wu Y."/>
            <person name="Ma Z."/>
            <person name="Armero A."/>
            <person name="Issali A.E."/>
            <person name="Liu N."/>
            <person name="Peng M."/>
            <person name="Yang Y."/>
        </authorList>
    </citation>
    <scope>NUCLEOTIDE SEQUENCE</scope>
    <source>
        <tissue evidence="10">Spear leaf of Hainan Tall coconut</tissue>
    </source>
</reference>
<dbReference type="Gene3D" id="2.20.70.10">
    <property type="match status" value="1"/>
</dbReference>
<evidence type="ECO:0000256" key="2">
    <source>
        <dbReference type="ARBA" id="ARBA00025783"/>
    </source>
</evidence>
<dbReference type="CDD" id="cd00201">
    <property type="entry name" value="WW"/>
    <property type="match status" value="1"/>
</dbReference>
<comment type="catalytic activity">
    <reaction evidence="4">
        <text>a 5'-end (N(7)-methyl 5'-triphosphoguanosine)-ribonucleoside in snoRNA + S-adenosyl-L-methionine = a 5'-end (N(2),N(7)-dimethyl 5'-triphosphoguanosine)-ribonucleoside in snoRNA + S-adenosyl-L-homocysteine + H(+)</text>
        <dbReference type="Rhea" id="RHEA:78475"/>
        <dbReference type="Rhea" id="RHEA-COMP:19086"/>
        <dbReference type="Rhea" id="RHEA-COMP:19088"/>
        <dbReference type="ChEBI" id="CHEBI:15378"/>
        <dbReference type="ChEBI" id="CHEBI:57856"/>
        <dbReference type="ChEBI" id="CHEBI:59789"/>
        <dbReference type="ChEBI" id="CHEBI:156461"/>
        <dbReference type="ChEBI" id="CHEBI:172880"/>
    </reaction>
    <physiologicalReaction direction="left-to-right" evidence="4">
        <dbReference type="Rhea" id="RHEA:78476"/>
    </physiologicalReaction>
</comment>
<evidence type="ECO:0000256" key="7">
    <source>
        <dbReference type="ARBA" id="ARBA00049790"/>
    </source>
</evidence>
<reference evidence="10" key="2">
    <citation type="submission" date="2019-07" db="EMBL/GenBank/DDBJ databases">
        <authorList>
            <person name="Yang Y."/>
            <person name="Bocs S."/>
            <person name="Baudouin L."/>
        </authorList>
    </citation>
    <scope>NUCLEOTIDE SEQUENCE</scope>
    <source>
        <tissue evidence="10">Spear leaf of Hainan Tall coconut</tissue>
    </source>
</reference>
<dbReference type="Pfam" id="PF09445">
    <property type="entry name" value="Methyltransf_15"/>
    <property type="match status" value="1"/>
</dbReference>
<sequence length="672" mass="75280">MLLFEKESDLRDDNKFNNSEASGHDDALVEEPTMRNVSSSGKGNRMRAKSRFSDKQMKNRLPEVTKVGEWEYVSSRVIHDSSSIPVFCTTMEGQCEASNNDVADEHNRMNGCSEGEDISVASAVLNGIDENGVCGQMTNQADRETRPSESDSEKTAEILEHPKCLYAEKSPANVLEVANSGHYQEGELSNKQDEEKYSEISSGSCNIFSADGDAVDVKTFQPCVSSAETSLSCALTDQIDHGVQDYSDTRLCYEYGNWKVIWDSFYMRNYFYNVQTQESTWSPPDGLEQFAFPCTTSNLNEMFADAAEEFASVRTLCDAPQDQVSNGLQVTTNSLQGNDAEFIDQSSLEVSMNSCHVTGFTWSGADRQGANCGYENLDTHAYDRRDSDSLDLLHLSDVKDHATDKWDASEHWDKQDKNATCHEGFNVPMSFSVPINNSTIHDNKVDMDENGESQTLELDSRHEITTTGKKKRARRLRLQFALQAVKEGLLKYWLQRYLLFSRFDDGIKMDEEGWFSVTPEPIARHHASRCGNGTVIDCFTGVGGNAIQFAMKSSHVIAIDINPQKIEYAQHNASIYGVNDRIDFVVGDFFQMAGRLKGDTLFLSPPWGGPDYAKVVTYDIRSMLKPHDGYHLFKIAKTVASKVVMFLPRNVDINQLAELSLSLNPPWELEMS</sequence>
<dbReference type="InterPro" id="IPR029063">
    <property type="entry name" value="SAM-dependent_MTases_sf"/>
</dbReference>
<name>A0A8K0I621_COCNU</name>
<evidence type="ECO:0000256" key="3">
    <source>
        <dbReference type="ARBA" id="ARBA00047418"/>
    </source>
</evidence>
<gene>
    <name evidence="10" type="ORF">COCNU_04G004500</name>
</gene>
<comment type="catalytic activity">
    <reaction evidence="3">
        <text>a 5'-end (N(2),N(7)-dimethyl 5'-triphosphoguanosine)-ribonucleoside in snoRNA + S-adenosyl-L-methionine = a 5'-end (N(2),N(2),N(7)-trimethyl 5'-triphosphoguanosine)-ribonucleoside in snoRNA + S-adenosyl-L-homocysteine + H(+)</text>
        <dbReference type="Rhea" id="RHEA:78507"/>
        <dbReference type="Rhea" id="RHEA-COMP:19088"/>
        <dbReference type="Rhea" id="RHEA-COMP:19090"/>
        <dbReference type="ChEBI" id="CHEBI:15378"/>
        <dbReference type="ChEBI" id="CHEBI:57856"/>
        <dbReference type="ChEBI" id="CHEBI:59789"/>
        <dbReference type="ChEBI" id="CHEBI:167623"/>
        <dbReference type="ChEBI" id="CHEBI:172880"/>
    </reaction>
    <physiologicalReaction direction="left-to-right" evidence="3">
        <dbReference type="Rhea" id="RHEA:78508"/>
    </physiologicalReaction>
</comment>
<dbReference type="GO" id="GO:0005634">
    <property type="term" value="C:nucleus"/>
    <property type="evidence" value="ECO:0007669"/>
    <property type="project" value="TreeGrafter"/>
</dbReference>
<dbReference type="Gene3D" id="3.40.50.150">
    <property type="entry name" value="Vaccinia Virus protein VP39"/>
    <property type="match status" value="1"/>
</dbReference>
<accession>A0A8K0I621</accession>
<evidence type="ECO:0000256" key="4">
    <source>
        <dbReference type="ARBA" id="ARBA00048740"/>
    </source>
</evidence>
<dbReference type="AlphaFoldDB" id="A0A8K0I621"/>
<comment type="catalytic activity">
    <reaction evidence="6">
        <text>a 5'-end (N(7)-methyl 5'-triphosphoguanosine)-ribonucleoside in snRNA + S-adenosyl-L-methionine = a 5'-end (N(2),N(7)-dimethyl 5'-triphosphoguanosine)-ribonucleoside in snRNA + S-adenosyl-L-homocysteine + H(+)</text>
        <dbReference type="Rhea" id="RHEA:78471"/>
        <dbReference type="Rhea" id="RHEA-COMP:19085"/>
        <dbReference type="Rhea" id="RHEA-COMP:19087"/>
        <dbReference type="ChEBI" id="CHEBI:15378"/>
        <dbReference type="ChEBI" id="CHEBI:57856"/>
        <dbReference type="ChEBI" id="CHEBI:59789"/>
        <dbReference type="ChEBI" id="CHEBI:156461"/>
        <dbReference type="ChEBI" id="CHEBI:172880"/>
    </reaction>
    <physiologicalReaction direction="left-to-right" evidence="6">
        <dbReference type="Rhea" id="RHEA:78472"/>
    </physiologicalReaction>
</comment>
<dbReference type="GO" id="GO:0071164">
    <property type="term" value="F:RNA cap trimethylguanosine synthase activity"/>
    <property type="evidence" value="ECO:0007669"/>
    <property type="project" value="TreeGrafter"/>
</dbReference>
<protein>
    <recommendedName>
        <fullName evidence="1">Trimethylguanosine synthase</fullName>
    </recommendedName>
    <alternativeName>
        <fullName evidence="7">Cap-specific guanine-N(2) methyltransferase</fullName>
    </alternativeName>
</protein>
<evidence type="ECO:0000313" key="11">
    <source>
        <dbReference type="Proteomes" id="UP000797356"/>
    </source>
</evidence>
<dbReference type="FunFam" id="3.40.50.150:FF:000305">
    <property type="entry name" value="S-adenosyl-L-methionine-dependent methyltransferase superfamily protein"/>
    <property type="match status" value="1"/>
</dbReference>
<dbReference type="InterPro" id="IPR019012">
    <property type="entry name" value="RNA_cap_Gua-N2-MeTrfase"/>
</dbReference>
<dbReference type="PANTHER" id="PTHR14741:SF32">
    <property type="entry name" value="TRIMETHYLGUANOSINE SYNTHASE"/>
    <property type="match status" value="1"/>
</dbReference>
<organism evidence="10 11">
    <name type="scientific">Cocos nucifera</name>
    <name type="common">Coconut palm</name>
    <dbReference type="NCBI Taxonomy" id="13894"/>
    <lineage>
        <taxon>Eukaryota</taxon>
        <taxon>Viridiplantae</taxon>
        <taxon>Streptophyta</taxon>
        <taxon>Embryophyta</taxon>
        <taxon>Tracheophyta</taxon>
        <taxon>Spermatophyta</taxon>
        <taxon>Magnoliopsida</taxon>
        <taxon>Liliopsida</taxon>
        <taxon>Arecaceae</taxon>
        <taxon>Arecoideae</taxon>
        <taxon>Cocoseae</taxon>
        <taxon>Attaleinae</taxon>
        <taxon>Cocos</taxon>
    </lineage>
</organism>
<dbReference type="PROSITE" id="PS50020">
    <property type="entry name" value="WW_DOMAIN_2"/>
    <property type="match status" value="1"/>
</dbReference>
<proteinExistence type="inferred from homology"/>
<feature type="region of interest" description="Disordered" evidence="8">
    <location>
        <begin position="1"/>
        <end position="53"/>
    </location>
</feature>
<evidence type="ECO:0000313" key="10">
    <source>
        <dbReference type="EMBL" id="KAG1338144.1"/>
    </source>
</evidence>
<evidence type="ECO:0000256" key="5">
    <source>
        <dbReference type="ARBA" id="ARBA00048763"/>
    </source>
</evidence>
<dbReference type="Proteomes" id="UP000797356">
    <property type="component" value="Chromosome 4"/>
</dbReference>
<feature type="compositionally biased region" description="Basic and acidic residues" evidence="8">
    <location>
        <begin position="1"/>
        <end position="15"/>
    </location>
</feature>
<dbReference type="InterPro" id="IPR036020">
    <property type="entry name" value="WW_dom_sf"/>
</dbReference>
<evidence type="ECO:0000256" key="8">
    <source>
        <dbReference type="SAM" id="MobiDB-lite"/>
    </source>
</evidence>
<keyword evidence="11" id="KW-1185">Reference proteome</keyword>
<dbReference type="CDD" id="cd02440">
    <property type="entry name" value="AdoMet_MTases"/>
    <property type="match status" value="1"/>
</dbReference>